<dbReference type="EMBL" id="CAJVPZ010005505">
    <property type="protein sequence ID" value="CAG8562012.1"/>
    <property type="molecule type" value="Genomic_DNA"/>
</dbReference>
<dbReference type="PANTHER" id="PTHR45991">
    <property type="entry name" value="PACHYTENE CHECKPOINT PROTEIN 2"/>
    <property type="match status" value="1"/>
</dbReference>
<evidence type="ECO:0000313" key="4">
    <source>
        <dbReference type="EMBL" id="CAG8562012.1"/>
    </source>
</evidence>
<evidence type="ECO:0000256" key="1">
    <source>
        <dbReference type="ARBA" id="ARBA00022741"/>
    </source>
</evidence>
<keyword evidence="2" id="KW-0067">ATP-binding</keyword>
<dbReference type="Pfam" id="PF23563">
    <property type="entry name" value="TRIP13_N"/>
    <property type="match status" value="1"/>
</dbReference>
<dbReference type="GO" id="GO:0005524">
    <property type="term" value="F:ATP binding"/>
    <property type="evidence" value="ECO:0007669"/>
    <property type="project" value="UniProtKB-KW"/>
</dbReference>
<sequence>MEAEPSRSETTEINSILPTLPALPALPTLFEDTSPPLLTEHARSTLHIEKFLREFKTSLLCHSEVTDFQDVALLKEHVEYMIVAEAGSDTSDIQILENVDLDIHVYQLNEDDVVEEYQEEENVLTANYWDLPARALDDIAFIDRADIKQYIGLPSQQAIYGILSSCIRELMRVRIIAEEGMSGRTLRKMPFLAYAHFLNSWATTTLKDFLKALEHAVDNETLGRKLTLENQGEDGTYALKYNKL</sequence>
<keyword evidence="5" id="KW-1185">Reference proteome</keyword>
<protein>
    <submittedName>
        <fullName evidence="4">10596_t:CDS:1</fullName>
    </submittedName>
</protein>
<evidence type="ECO:0000313" key="5">
    <source>
        <dbReference type="Proteomes" id="UP000789396"/>
    </source>
</evidence>
<dbReference type="PANTHER" id="PTHR45991:SF1">
    <property type="entry name" value="PACHYTENE CHECKPOINT PROTEIN 2 HOMOLOG"/>
    <property type="match status" value="1"/>
</dbReference>
<gene>
    <name evidence="4" type="ORF">RFULGI_LOCUS5102</name>
</gene>
<reference evidence="4" key="1">
    <citation type="submission" date="2021-06" db="EMBL/GenBank/DDBJ databases">
        <authorList>
            <person name="Kallberg Y."/>
            <person name="Tangrot J."/>
            <person name="Rosling A."/>
        </authorList>
    </citation>
    <scope>NUCLEOTIDE SEQUENCE</scope>
    <source>
        <strain evidence="4">IN212</strain>
    </source>
</reference>
<accession>A0A9N9FTY2</accession>
<proteinExistence type="predicted"/>
<dbReference type="AlphaFoldDB" id="A0A9N9FTY2"/>
<dbReference type="GO" id="GO:0007131">
    <property type="term" value="P:reciprocal meiotic recombination"/>
    <property type="evidence" value="ECO:0007669"/>
    <property type="project" value="TreeGrafter"/>
</dbReference>
<dbReference type="InterPro" id="IPR044539">
    <property type="entry name" value="Pch2-like"/>
</dbReference>
<dbReference type="Proteomes" id="UP000789396">
    <property type="component" value="Unassembled WGS sequence"/>
</dbReference>
<dbReference type="GO" id="GO:0005694">
    <property type="term" value="C:chromosome"/>
    <property type="evidence" value="ECO:0007669"/>
    <property type="project" value="TreeGrafter"/>
</dbReference>
<organism evidence="4 5">
    <name type="scientific">Racocetra fulgida</name>
    <dbReference type="NCBI Taxonomy" id="60492"/>
    <lineage>
        <taxon>Eukaryota</taxon>
        <taxon>Fungi</taxon>
        <taxon>Fungi incertae sedis</taxon>
        <taxon>Mucoromycota</taxon>
        <taxon>Glomeromycotina</taxon>
        <taxon>Glomeromycetes</taxon>
        <taxon>Diversisporales</taxon>
        <taxon>Gigasporaceae</taxon>
        <taxon>Racocetra</taxon>
    </lineage>
</organism>
<dbReference type="GO" id="GO:0051598">
    <property type="term" value="P:meiotic recombination checkpoint signaling"/>
    <property type="evidence" value="ECO:0007669"/>
    <property type="project" value="TreeGrafter"/>
</dbReference>
<dbReference type="OrthoDB" id="10042665at2759"/>
<keyword evidence="1" id="KW-0547">Nucleotide-binding</keyword>
<evidence type="ECO:0000259" key="3">
    <source>
        <dbReference type="Pfam" id="PF23242"/>
    </source>
</evidence>
<dbReference type="Pfam" id="PF23242">
    <property type="entry name" value="AAA_lid_TRIP13_C"/>
    <property type="match status" value="1"/>
</dbReference>
<name>A0A9N9FTY2_9GLOM</name>
<dbReference type="InterPro" id="IPR058249">
    <property type="entry name" value="Pch2_C"/>
</dbReference>
<dbReference type="GO" id="GO:0005634">
    <property type="term" value="C:nucleus"/>
    <property type="evidence" value="ECO:0007669"/>
    <property type="project" value="TreeGrafter"/>
</dbReference>
<evidence type="ECO:0000256" key="2">
    <source>
        <dbReference type="ARBA" id="ARBA00022840"/>
    </source>
</evidence>
<comment type="caution">
    <text evidence="4">The sequence shown here is derived from an EMBL/GenBank/DDBJ whole genome shotgun (WGS) entry which is preliminary data.</text>
</comment>
<feature type="domain" description="Pachytene checkpoint protein 2 C-terminal" evidence="3">
    <location>
        <begin position="179"/>
        <end position="220"/>
    </location>
</feature>